<name>A0ACC4CIG5_POPAL</name>
<keyword evidence="2" id="KW-1185">Reference proteome</keyword>
<protein>
    <submittedName>
        <fullName evidence="1">Uncharacterized protein</fullName>
    </submittedName>
</protein>
<reference evidence="1 2" key="1">
    <citation type="journal article" date="2024" name="Plant Biotechnol. J.">
        <title>Genome and CRISPR/Cas9 system of a widespread forest tree (Populus alba) in the world.</title>
        <authorList>
            <person name="Liu Y.J."/>
            <person name="Jiang P.F."/>
            <person name="Han X.M."/>
            <person name="Li X.Y."/>
            <person name="Wang H.M."/>
            <person name="Wang Y.J."/>
            <person name="Wang X.X."/>
            <person name="Zeng Q.Y."/>
        </authorList>
    </citation>
    <scope>NUCLEOTIDE SEQUENCE [LARGE SCALE GENOMIC DNA]</scope>
    <source>
        <strain evidence="2">cv. PAL-ZL1</strain>
    </source>
</reference>
<comment type="caution">
    <text evidence="1">The sequence shown here is derived from an EMBL/GenBank/DDBJ whole genome shotgun (WGS) entry which is preliminary data.</text>
</comment>
<gene>
    <name evidence="1" type="ORF">D5086_009391</name>
</gene>
<organism evidence="1 2">
    <name type="scientific">Populus alba</name>
    <name type="common">White poplar</name>
    <dbReference type="NCBI Taxonomy" id="43335"/>
    <lineage>
        <taxon>Eukaryota</taxon>
        <taxon>Viridiplantae</taxon>
        <taxon>Streptophyta</taxon>
        <taxon>Embryophyta</taxon>
        <taxon>Tracheophyta</taxon>
        <taxon>Spermatophyta</taxon>
        <taxon>Magnoliopsida</taxon>
        <taxon>eudicotyledons</taxon>
        <taxon>Gunneridae</taxon>
        <taxon>Pentapetalae</taxon>
        <taxon>rosids</taxon>
        <taxon>fabids</taxon>
        <taxon>Malpighiales</taxon>
        <taxon>Salicaceae</taxon>
        <taxon>Saliceae</taxon>
        <taxon>Populus</taxon>
    </lineage>
</organism>
<dbReference type="EMBL" id="RCHU02000004">
    <property type="protein sequence ID" value="KAL3597754.1"/>
    <property type="molecule type" value="Genomic_DNA"/>
</dbReference>
<proteinExistence type="predicted"/>
<dbReference type="Proteomes" id="UP000309997">
    <property type="component" value="Unassembled WGS sequence"/>
</dbReference>
<evidence type="ECO:0000313" key="1">
    <source>
        <dbReference type="EMBL" id="KAL3597754.1"/>
    </source>
</evidence>
<evidence type="ECO:0000313" key="2">
    <source>
        <dbReference type="Proteomes" id="UP000309997"/>
    </source>
</evidence>
<sequence length="112" mass="12891">MEKSLCLRDKYWENGIKEEYQLADEGVIQAQLAGELFLKEFCWEYYLQGRIVQALALCMLGRNITQELCKNGMHENMDGILILTCGLALLEAFVDDIENKSQRFLGCCCRDN</sequence>
<accession>A0ACC4CIG5</accession>